<dbReference type="InterPro" id="IPR050793">
    <property type="entry name" value="CMP-NeuNAc_synthase"/>
</dbReference>
<organism evidence="1 2">
    <name type="scientific">Winogradskyella psychrotolerans RS-3</name>
    <dbReference type="NCBI Taxonomy" id="641526"/>
    <lineage>
        <taxon>Bacteria</taxon>
        <taxon>Pseudomonadati</taxon>
        <taxon>Bacteroidota</taxon>
        <taxon>Flavobacteriia</taxon>
        <taxon>Flavobacteriales</taxon>
        <taxon>Flavobacteriaceae</taxon>
        <taxon>Winogradskyella</taxon>
    </lineage>
</organism>
<dbReference type="OrthoDB" id="9805604at2"/>
<gene>
    <name evidence="1" type="ORF">ADIWIN_0282</name>
</gene>
<evidence type="ECO:0000313" key="1">
    <source>
        <dbReference type="EMBL" id="EPR74692.1"/>
    </source>
</evidence>
<dbReference type="STRING" id="641526.ADIWIN_0282"/>
<dbReference type="Proteomes" id="UP000014962">
    <property type="component" value="Unassembled WGS sequence"/>
</dbReference>
<dbReference type="InterPro" id="IPR029044">
    <property type="entry name" value="Nucleotide-diphossugar_trans"/>
</dbReference>
<dbReference type="GO" id="GO:0008781">
    <property type="term" value="F:N-acylneuraminate cytidylyltransferase activity"/>
    <property type="evidence" value="ECO:0007669"/>
    <property type="project" value="UniProtKB-EC"/>
</dbReference>
<dbReference type="eggNOG" id="COG1083">
    <property type="taxonomic scope" value="Bacteria"/>
</dbReference>
<proteinExistence type="predicted"/>
<accession>S7VZ52</accession>
<dbReference type="AlphaFoldDB" id="S7VZ52"/>
<comment type="caution">
    <text evidence="1">The sequence shown here is derived from an EMBL/GenBank/DDBJ whole genome shotgun (WGS) entry which is preliminary data.</text>
</comment>
<keyword evidence="2" id="KW-1185">Reference proteome</keyword>
<name>S7VZ52_9FLAO</name>
<dbReference type="PATRIC" id="fig|641526.4.peg.281"/>
<dbReference type="Pfam" id="PF02348">
    <property type="entry name" value="CTP_transf_3"/>
    <property type="match status" value="1"/>
</dbReference>
<dbReference type="SUPFAM" id="SSF53448">
    <property type="entry name" value="Nucleotide-diphospho-sugar transferases"/>
    <property type="match status" value="1"/>
</dbReference>
<dbReference type="PANTHER" id="PTHR21485">
    <property type="entry name" value="HAD SUPERFAMILY MEMBERS CMAS AND KDSC"/>
    <property type="match status" value="1"/>
</dbReference>
<keyword evidence="1" id="KW-0548">Nucleotidyltransferase</keyword>
<protein>
    <submittedName>
        <fullName evidence="1">N-Acetylneuraminate cytidylyltransferase</fullName>
        <ecNumber evidence="1">2.7.7.43</ecNumber>
    </submittedName>
</protein>
<reference evidence="1 2" key="1">
    <citation type="journal article" date="2013" name="Genome Announc.">
        <title>Draft Genome Sequence of Winogradskyella psychrotolerans RS-3T, Isolated from the Marine Transect of Kongsfjorden, Ny-Alesund, Svalbard, Arctic Ocean.</title>
        <authorList>
            <person name="Kumar Pinnaka A."/>
            <person name="Ara S."/>
            <person name="Singh A."/>
            <person name="Shivaji S."/>
        </authorList>
    </citation>
    <scope>NUCLEOTIDE SEQUENCE [LARGE SCALE GENOMIC DNA]</scope>
    <source>
        <strain evidence="1 2">RS-3</strain>
    </source>
</reference>
<dbReference type="RefSeq" id="WP_020896963.1">
    <property type="nucleotide sequence ID" value="NZ_ATMR01000012.1"/>
</dbReference>
<sequence length="230" mass="25948">MKVIAIIPARGGSKGVPHKNLIELGGKSLIQHAVDCALDSSLVDKVVLTSDSEIILENVKRSPKLEKIKRPESLATDKSSVTTAVLHVLDKFSDFDLVILLQPTSPLRTTKDLDSIIGEFNKEVNLDGVISTVPLVDMHPARMYNVSKDSWMQPYEKGGETLRRQDLEPVYYRNGCFYAVRTAAFLKENTFMVANKKAYIMDAKWLANIDDERDVLLTKYLYDLWLKENC</sequence>
<dbReference type="Gene3D" id="3.90.550.10">
    <property type="entry name" value="Spore Coat Polysaccharide Biosynthesis Protein SpsA, Chain A"/>
    <property type="match status" value="1"/>
</dbReference>
<evidence type="ECO:0000313" key="2">
    <source>
        <dbReference type="Proteomes" id="UP000014962"/>
    </source>
</evidence>
<dbReference type="InterPro" id="IPR003329">
    <property type="entry name" value="Cytidylyl_trans"/>
</dbReference>
<dbReference type="EMBL" id="ATMR01000012">
    <property type="protein sequence ID" value="EPR74692.1"/>
    <property type="molecule type" value="Genomic_DNA"/>
</dbReference>
<keyword evidence="1" id="KW-0808">Transferase</keyword>
<dbReference type="PANTHER" id="PTHR21485:SF6">
    <property type="entry name" value="N-ACYLNEURAMINATE CYTIDYLYLTRANSFERASE-RELATED"/>
    <property type="match status" value="1"/>
</dbReference>
<dbReference type="CDD" id="cd02513">
    <property type="entry name" value="CMP-NeuAc_Synthase"/>
    <property type="match status" value="1"/>
</dbReference>
<dbReference type="EC" id="2.7.7.43" evidence="1"/>